<name>K4KFA1_SIMAS</name>
<keyword evidence="2 8" id="KW-0808">Transferase</keyword>
<dbReference type="OrthoDB" id="9807434at2"/>
<dbReference type="GO" id="GO:0005524">
    <property type="term" value="F:ATP binding"/>
    <property type="evidence" value="ECO:0007669"/>
    <property type="project" value="UniProtKB-UniRule"/>
</dbReference>
<comment type="similarity">
    <text evidence="1 8">Belongs to the cytidylate kinase family. Type 1 subfamily.</text>
</comment>
<evidence type="ECO:0000313" key="11">
    <source>
        <dbReference type="Proteomes" id="UP000000466"/>
    </source>
</evidence>
<evidence type="ECO:0000256" key="4">
    <source>
        <dbReference type="ARBA" id="ARBA00022777"/>
    </source>
</evidence>
<keyword evidence="11" id="KW-1185">Reference proteome</keyword>
<gene>
    <name evidence="8" type="primary">cmk</name>
    <name evidence="10" type="ordered locus">M5M_02550</name>
</gene>
<dbReference type="STRING" id="1117647.M5M_02550"/>
<keyword evidence="8" id="KW-0963">Cytoplasm</keyword>
<evidence type="ECO:0000256" key="7">
    <source>
        <dbReference type="ARBA" id="ARBA00048478"/>
    </source>
</evidence>
<evidence type="ECO:0000256" key="5">
    <source>
        <dbReference type="ARBA" id="ARBA00022840"/>
    </source>
</evidence>
<evidence type="ECO:0000259" key="9">
    <source>
        <dbReference type="Pfam" id="PF02224"/>
    </source>
</evidence>
<dbReference type="NCBIfam" id="TIGR00017">
    <property type="entry name" value="cmk"/>
    <property type="match status" value="1"/>
</dbReference>
<evidence type="ECO:0000256" key="8">
    <source>
        <dbReference type="HAMAP-Rule" id="MF_00238"/>
    </source>
</evidence>
<dbReference type="AlphaFoldDB" id="K4KFA1"/>
<evidence type="ECO:0000256" key="2">
    <source>
        <dbReference type="ARBA" id="ARBA00022679"/>
    </source>
</evidence>
<dbReference type="Pfam" id="PF02224">
    <property type="entry name" value="Cytidylate_kin"/>
    <property type="match status" value="1"/>
</dbReference>
<dbReference type="InterPro" id="IPR003136">
    <property type="entry name" value="Cytidylate_kin"/>
</dbReference>
<proteinExistence type="inferred from homology"/>
<dbReference type="GO" id="GO:0006220">
    <property type="term" value="P:pyrimidine nucleotide metabolic process"/>
    <property type="evidence" value="ECO:0007669"/>
    <property type="project" value="UniProtKB-UniRule"/>
</dbReference>
<dbReference type="HOGENOM" id="CLU_079959_2_0_6"/>
<dbReference type="HAMAP" id="MF_00238">
    <property type="entry name" value="Cytidyl_kinase_type1"/>
    <property type="match status" value="1"/>
</dbReference>
<organism evidence="10 11">
    <name type="scientific">Simiduia agarivorans (strain DSM 21679 / JCM 13881 / BCRC 17597 / SA1)</name>
    <dbReference type="NCBI Taxonomy" id="1117647"/>
    <lineage>
        <taxon>Bacteria</taxon>
        <taxon>Pseudomonadati</taxon>
        <taxon>Pseudomonadota</taxon>
        <taxon>Gammaproteobacteria</taxon>
        <taxon>Cellvibrionales</taxon>
        <taxon>Cellvibrionaceae</taxon>
        <taxon>Simiduia</taxon>
    </lineage>
</organism>
<evidence type="ECO:0000256" key="1">
    <source>
        <dbReference type="ARBA" id="ARBA00009427"/>
    </source>
</evidence>
<dbReference type="EMBL" id="CP003746">
    <property type="protein sequence ID" value="AFU97729.1"/>
    <property type="molecule type" value="Genomic_DNA"/>
</dbReference>
<dbReference type="GO" id="GO:0015949">
    <property type="term" value="P:nucleobase-containing small molecule interconversion"/>
    <property type="evidence" value="ECO:0007669"/>
    <property type="project" value="TreeGrafter"/>
</dbReference>
<comment type="catalytic activity">
    <reaction evidence="6 8">
        <text>dCMP + ATP = dCDP + ADP</text>
        <dbReference type="Rhea" id="RHEA:25094"/>
        <dbReference type="ChEBI" id="CHEBI:30616"/>
        <dbReference type="ChEBI" id="CHEBI:57566"/>
        <dbReference type="ChEBI" id="CHEBI:58593"/>
        <dbReference type="ChEBI" id="CHEBI:456216"/>
        <dbReference type="EC" id="2.7.4.25"/>
    </reaction>
</comment>
<dbReference type="EC" id="2.7.4.25" evidence="8"/>
<comment type="catalytic activity">
    <reaction evidence="7 8">
        <text>CMP + ATP = CDP + ADP</text>
        <dbReference type="Rhea" id="RHEA:11600"/>
        <dbReference type="ChEBI" id="CHEBI:30616"/>
        <dbReference type="ChEBI" id="CHEBI:58069"/>
        <dbReference type="ChEBI" id="CHEBI:60377"/>
        <dbReference type="ChEBI" id="CHEBI:456216"/>
        <dbReference type="EC" id="2.7.4.25"/>
    </reaction>
</comment>
<dbReference type="PANTHER" id="PTHR21299:SF2">
    <property type="entry name" value="CYTIDYLATE KINASE"/>
    <property type="match status" value="1"/>
</dbReference>
<dbReference type="SUPFAM" id="SSF52540">
    <property type="entry name" value="P-loop containing nucleoside triphosphate hydrolases"/>
    <property type="match status" value="1"/>
</dbReference>
<keyword evidence="3 8" id="KW-0547">Nucleotide-binding</keyword>
<comment type="subcellular location">
    <subcellularLocation>
        <location evidence="8">Cytoplasm</location>
    </subcellularLocation>
</comment>
<dbReference type="InterPro" id="IPR011994">
    <property type="entry name" value="Cytidylate_kinase_dom"/>
</dbReference>
<dbReference type="GO" id="GO:0036430">
    <property type="term" value="F:CMP kinase activity"/>
    <property type="evidence" value="ECO:0007669"/>
    <property type="project" value="RHEA"/>
</dbReference>
<keyword evidence="4 8" id="KW-0418">Kinase</keyword>
<dbReference type="eggNOG" id="COG0283">
    <property type="taxonomic scope" value="Bacteria"/>
</dbReference>
<evidence type="ECO:0000256" key="3">
    <source>
        <dbReference type="ARBA" id="ARBA00022741"/>
    </source>
</evidence>
<feature type="binding site" evidence="8">
    <location>
        <begin position="12"/>
        <end position="20"/>
    </location>
    <ligand>
        <name>ATP</name>
        <dbReference type="ChEBI" id="CHEBI:30616"/>
    </ligand>
</feature>
<dbReference type="Gene3D" id="3.40.50.300">
    <property type="entry name" value="P-loop containing nucleotide triphosphate hydrolases"/>
    <property type="match status" value="1"/>
</dbReference>
<dbReference type="GO" id="GO:0036431">
    <property type="term" value="F:dCMP kinase activity"/>
    <property type="evidence" value="ECO:0007669"/>
    <property type="project" value="InterPro"/>
</dbReference>
<evidence type="ECO:0000313" key="10">
    <source>
        <dbReference type="EMBL" id="AFU97729.1"/>
    </source>
</evidence>
<dbReference type="CDD" id="cd02020">
    <property type="entry name" value="CMPK"/>
    <property type="match status" value="1"/>
</dbReference>
<dbReference type="InterPro" id="IPR027417">
    <property type="entry name" value="P-loop_NTPase"/>
</dbReference>
<dbReference type="GO" id="GO:0005829">
    <property type="term" value="C:cytosol"/>
    <property type="evidence" value="ECO:0007669"/>
    <property type="project" value="TreeGrafter"/>
</dbReference>
<keyword evidence="5 8" id="KW-0067">ATP-binding</keyword>
<sequence>MENTPLIITIDGPSGSGKGTIAQRVAKSLGLQLLDSGALYRLVALVALRNNINADDHVALAHAARALDIRFEPTDTGVCAWLAGEDVSLAIRQEEVGLMASQVAAVPAVRAALLDRQRAFAQAPGVVADGRDMGTEVFPQATVKVYLTASAEERANRRYNQLKAKGESVNLRRLLEDIQARDERDMNRQVSPLKPAADAVIIDSSQMGIDEVQDAVLALVDKR</sequence>
<dbReference type="KEGG" id="saga:M5M_02550"/>
<protein>
    <recommendedName>
        <fullName evidence="8">Cytidylate kinase</fullName>
        <shortName evidence="8">CK</shortName>
        <ecNumber evidence="8">2.7.4.25</ecNumber>
    </recommendedName>
    <alternativeName>
        <fullName evidence="8">Cytidine monophosphate kinase</fullName>
        <shortName evidence="8">CMP kinase</shortName>
    </alternativeName>
</protein>
<dbReference type="Proteomes" id="UP000000466">
    <property type="component" value="Chromosome"/>
</dbReference>
<dbReference type="RefSeq" id="WP_015045902.1">
    <property type="nucleotide sequence ID" value="NC_018868.3"/>
</dbReference>
<dbReference type="PANTHER" id="PTHR21299">
    <property type="entry name" value="CYTIDYLATE KINASE/PANTOATE-BETA-ALANINE LIGASE"/>
    <property type="match status" value="1"/>
</dbReference>
<feature type="domain" description="Cytidylate kinase" evidence="9">
    <location>
        <begin position="8"/>
        <end position="221"/>
    </location>
</feature>
<reference evidence="10 11" key="1">
    <citation type="journal article" date="2013" name="Genome Announc.">
        <title>Complete genome sequence of Simiduia agarivorans SA1(T), a marine bacterium able to degrade a variety of polysaccharides.</title>
        <authorList>
            <person name="Lin S.Y."/>
            <person name="Shieh W.Y."/>
            <person name="Chen J.S."/>
            <person name="Tang S.L."/>
        </authorList>
    </citation>
    <scope>NUCLEOTIDE SEQUENCE [LARGE SCALE GENOMIC DNA]</scope>
    <source>
        <strain evidence="11">DSM 21679 / JCM 13881 / BCRC 17597 / SA1</strain>
    </source>
</reference>
<accession>K4KFA1</accession>
<evidence type="ECO:0000256" key="6">
    <source>
        <dbReference type="ARBA" id="ARBA00047615"/>
    </source>
</evidence>